<reference evidence="4 5" key="1">
    <citation type="journal article" date="2015" name="Parasit. Vectors">
        <title>Draft genome of the scabies mite.</title>
        <authorList>
            <person name="Rider S.D.Jr."/>
            <person name="Morgan M.S."/>
            <person name="Arlian L.G."/>
        </authorList>
    </citation>
    <scope>NUCLEOTIDE SEQUENCE [LARGE SCALE GENOMIC DNA]</scope>
    <source>
        <strain evidence="4">Arlian Lab</strain>
    </source>
</reference>
<dbReference type="Gene3D" id="1.25.40.10">
    <property type="entry name" value="Tetratricopeptide repeat domain"/>
    <property type="match status" value="1"/>
</dbReference>
<comment type="caution">
    <text evidence="4">The sequence shown here is derived from an EMBL/GenBank/DDBJ whole genome shotgun (WGS) entry which is preliminary data.</text>
</comment>
<protein>
    <recommendedName>
        <fullName evidence="3">Tetratricopeptide repeat protein 21A/21B fourth ARM domain-containing protein</fullName>
    </recommendedName>
</protein>
<dbReference type="Pfam" id="PF25068">
    <property type="entry name" value="ARM_TT21_4th"/>
    <property type="match status" value="1"/>
</dbReference>
<dbReference type="SUPFAM" id="SSF48452">
    <property type="entry name" value="TPR-like"/>
    <property type="match status" value="1"/>
</dbReference>
<feature type="non-terminal residue" evidence="4">
    <location>
        <position position="77"/>
    </location>
</feature>
<evidence type="ECO:0000313" key="4">
    <source>
        <dbReference type="EMBL" id="KPM00876.1"/>
    </source>
</evidence>
<organism evidence="4 5">
    <name type="scientific">Sarcoptes scabiei</name>
    <name type="common">Itch mite</name>
    <name type="synonym">Acarus scabiei</name>
    <dbReference type="NCBI Taxonomy" id="52283"/>
    <lineage>
        <taxon>Eukaryota</taxon>
        <taxon>Metazoa</taxon>
        <taxon>Ecdysozoa</taxon>
        <taxon>Arthropoda</taxon>
        <taxon>Chelicerata</taxon>
        <taxon>Arachnida</taxon>
        <taxon>Acari</taxon>
        <taxon>Acariformes</taxon>
        <taxon>Sarcoptiformes</taxon>
        <taxon>Astigmata</taxon>
        <taxon>Psoroptidia</taxon>
        <taxon>Sarcoptoidea</taxon>
        <taxon>Sarcoptidae</taxon>
        <taxon>Sarcoptinae</taxon>
        <taxon>Sarcoptes</taxon>
    </lineage>
</organism>
<dbReference type="EMBL" id="JXLN01000807">
    <property type="protein sequence ID" value="KPM00876.1"/>
    <property type="molecule type" value="Genomic_DNA"/>
</dbReference>
<evidence type="ECO:0000256" key="2">
    <source>
        <dbReference type="ARBA" id="ARBA00022803"/>
    </source>
</evidence>
<dbReference type="PANTHER" id="PTHR14699:SF0">
    <property type="entry name" value="TETRATRICOPEPTIDE REPEAT PROTEIN 21 HOMOLOG"/>
    <property type="match status" value="1"/>
</dbReference>
<evidence type="ECO:0000313" key="5">
    <source>
        <dbReference type="Proteomes" id="UP000616769"/>
    </source>
</evidence>
<dbReference type="GO" id="GO:0005929">
    <property type="term" value="C:cilium"/>
    <property type="evidence" value="ECO:0007669"/>
    <property type="project" value="GOC"/>
</dbReference>
<dbReference type="AlphaFoldDB" id="A0A131ZTF1"/>
<dbReference type="OrthoDB" id="10259630at2759"/>
<evidence type="ECO:0000256" key="1">
    <source>
        <dbReference type="ARBA" id="ARBA00022737"/>
    </source>
</evidence>
<gene>
    <name evidence="4" type="ORF">QR98_0004640</name>
</gene>
<proteinExistence type="predicted"/>
<keyword evidence="1" id="KW-0677">Repeat</keyword>
<evidence type="ECO:0000259" key="3">
    <source>
        <dbReference type="Pfam" id="PF25068"/>
    </source>
</evidence>
<keyword evidence="2" id="KW-0802">TPR repeat</keyword>
<name>A0A131ZTF1_SARSC</name>
<dbReference type="GO" id="GO:0035721">
    <property type="term" value="P:intraciliary retrograde transport"/>
    <property type="evidence" value="ECO:0007669"/>
    <property type="project" value="TreeGrafter"/>
</dbReference>
<sequence>MALKKNPKDFELVRKIGQTLIKAHFYEKAVTYYKAAIKSSGQNLAFCYDLADLLYRLKRNETAIETIENGLRSLDQQ</sequence>
<accession>A0A131ZTF1</accession>
<feature type="domain" description="Tetratricopeptide repeat protein 21A/21B fourth ARM" evidence="3">
    <location>
        <begin position="12"/>
        <end position="73"/>
    </location>
</feature>
<dbReference type="InterPro" id="IPR040364">
    <property type="entry name" value="TTC21A/TTC21B"/>
</dbReference>
<dbReference type="InterPro" id="IPR056836">
    <property type="entry name" value="ARM_TT21_4th"/>
</dbReference>
<dbReference type="InterPro" id="IPR011990">
    <property type="entry name" value="TPR-like_helical_dom_sf"/>
</dbReference>
<dbReference type="Proteomes" id="UP000616769">
    <property type="component" value="Unassembled WGS sequence"/>
</dbReference>
<dbReference type="GO" id="GO:0061512">
    <property type="term" value="P:protein localization to cilium"/>
    <property type="evidence" value="ECO:0007669"/>
    <property type="project" value="TreeGrafter"/>
</dbReference>
<dbReference type="VEuPathDB" id="VectorBase:SSCA000765"/>
<dbReference type="GO" id="GO:0030991">
    <property type="term" value="C:intraciliary transport particle A"/>
    <property type="evidence" value="ECO:0007669"/>
    <property type="project" value="TreeGrafter"/>
</dbReference>
<dbReference type="PANTHER" id="PTHR14699">
    <property type="entry name" value="STI2 PROTEIN-RELATED"/>
    <property type="match status" value="1"/>
</dbReference>